<keyword evidence="3" id="KW-0805">Transcription regulation</keyword>
<dbReference type="RefSeq" id="WP_402700944.1">
    <property type="nucleotide sequence ID" value="NZ_JBIUZV010000006.1"/>
</dbReference>
<keyword evidence="4" id="KW-0238">DNA-binding</keyword>
<gene>
    <name evidence="7" type="ORF">ACIPEN_12930</name>
</gene>
<dbReference type="Gene3D" id="3.40.640.10">
    <property type="entry name" value="Type I PLP-dependent aspartate aminotransferase-like (Major domain)"/>
    <property type="match status" value="1"/>
</dbReference>
<dbReference type="PANTHER" id="PTHR46577">
    <property type="entry name" value="HTH-TYPE TRANSCRIPTIONAL REGULATORY PROTEIN GABR"/>
    <property type="match status" value="1"/>
</dbReference>
<evidence type="ECO:0000259" key="6">
    <source>
        <dbReference type="PROSITE" id="PS50949"/>
    </source>
</evidence>
<feature type="domain" description="HTH gntR-type" evidence="6">
    <location>
        <begin position="19"/>
        <end position="87"/>
    </location>
</feature>
<dbReference type="EMBL" id="JBIUZV010000006">
    <property type="protein sequence ID" value="MFJ3046727.1"/>
    <property type="molecule type" value="Genomic_DNA"/>
</dbReference>
<keyword evidence="7" id="KW-0808">Transferase</keyword>
<dbReference type="CDD" id="cd07377">
    <property type="entry name" value="WHTH_GntR"/>
    <property type="match status" value="1"/>
</dbReference>
<comment type="caution">
    <text evidence="7">The sequence shown here is derived from an EMBL/GenBank/DDBJ whole genome shotgun (WGS) entry which is preliminary data.</text>
</comment>
<dbReference type="Proteomes" id="UP001617427">
    <property type="component" value="Unassembled WGS sequence"/>
</dbReference>
<sequence length="464" mass="50715">MSRNDSLLAWTRTFADNGGPRYLQIVDFIEQAISDERLKAGDRLPPQRLLAEHLGVDLTTVTRSYTEARRRNLLEARGPAGTFIASPRVDLTQLVDLSMNIPPPPAGVDLDDLLRQGVSQVLIHSDVDLLMTYHLGGGSSTDRAAGAAWLAPMLGTVDEGRVLACPGAQSALAALVLSQTRPGEAVLAEPLSYPGLLSAAVQLGRQVVAVESDADGMRPDALEMMVKKHKARLVYLNPTLQNPTTHTMPPVRRTEMAALAQRLDLRIIEDDPYWLFSAAAPKPLAYYAPRQVFYVSTLSKCLLPGLRTAYVAMPEGMPQEDVLGALRSFVLMSTPLMTALTTQWIHDGTAAALQEGIRTEAWARQELAHRTLGDSALANAGGIHLWKALPAHWSAADFVQKARMEGLDVVAEDAFRTAGVDGMASRQAHIRISLGRARSRFELVNALRRLNELAHRRNQRQVVV</sequence>
<dbReference type="InterPro" id="IPR036388">
    <property type="entry name" value="WH-like_DNA-bd_sf"/>
</dbReference>
<dbReference type="SUPFAM" id="SSF53383">
    <property type="entry name" value="PLP-dependent transferases"/>
    <property type="match status" value="1"/>
</dbReference>
<dbReference type="PROSITE" id="PS50949">
    <property type="entry name" value="HTH_GNTR"/>
    <property type="match status" value="1"/>
</dbReference>
<dbReference type="InterPro" id="IPR051446">
    <property type="entry name" value="HTH_trans_reg/aminotransferase"/>
</dbReference>
<evidence type="ECO:0000256" key="5">
    <source>
        <dbReference type="ARBA" id="ARBA00023163"/>
    </source>
</evidence>
<keyword evidence="2" id="KW-0663">Pyridoxal phosphate</keyword>
<keyword evidence="7" id="KW-0032">Aminotransferase</keyword>
<dbReference type="InterPro" id="IPR000524">
    <property type="entry name" value="Tscrpt_reg_HTH_GntR"/>
</dbReference>
<dbReference type="InterPro" id="IPR015421">
    <property type="entry name" value="PyrdxlP-dep_Trfase_major"/>
</dbReference>
<evidence type="ECO:0000256" key="1">
    <source>
        <dbReference type="ARBA" id="ARBA00005384"/>
    </source>
</evidence>
<dbReference type="InterPro" id="IPR015424">
    <property type="entry name" value="PyrdxlP-dep_Trfase"/>
</dbReference>
<dbReference type="InterPro" id="IPR036390">
    <property type="entry name" value="WH_DNA-bd_sf"/>
</dbReference>
<evidence type="ECO:0000256" key="4">
    <source>
        <dbReference type="ARBA" id="ARBA00023125"/>
    </source>
</evidence>
<organism evidence="7 8">
    <name type="scientific">Herbaspirillum chlorophenolicum</name>
    <dbReference type="NCBI Taxonomy" id="211589"/>
    <lineage>
        <taxon>Bacteria</taxon>
        <taxon>Pseudomonadati</taxon>
        <taxon>Pseudomonadota</taxon>
        <taxon>Betaproteobacteria</taxon>
        <taxon>Burkholderiales</taxon>
        <taxon>Oxalobacteraceae</taxon>
        <taxon>Herbaspirillum</taxon>
    </lineage>
</organism>
<dbReference type="PANTHER" id="PTHR46577:SF1">
    <property type="entry name" value="HTH-TYPE TRANSCRIPTIONAL REGULATORY PROTEIN GABR"/>
    <property type="match status" value="1"/>
</dbReference>
<dbReference type="Pfam" id="PF00392">
    <property type="entry name" value="GntR"/>
    <property type="match status" value="1"/>
</dbReference>
<name>A0ABW8F0A6_9BURK</name>
<dbReference type="Gene3D" id="1.10.10.10">
    <property type="entry name" value="Winged helix-like DNA-binding domain superfamily/Winged helix DNA-binding domain"/>
    <property type="match status" value="1"/>
</dbReference>
<keyword evidence="5" id="KW-0804">Transcription</keyword>
<evidence type="ECO:0000313" key="8">
    <source>
        <dbReference type="Proteomes" id="UP001617427"/>
    </source>
</evidence>
<accession>A0ABW8F0A6</accession>
<evidence type="ECO:0000256" key="2">
    <source>
        <dbReference type="ARBA" id="ARBA00022898"/>
    </source>
</evidence>
<proteinExistence type="inferred from homology"/>
<dbReference type="GO" id="GO:0008483">
    <property type="term" value="F:transaminase activity"/>
    <property type="evidence" value="ECO:0007669"/>
    <property type="project" value="UniProtKB-KW"/>
</dbReference>
<evidence type="ECO:0000256" key="3">
    <source>
        <dbReference type="ARBA" id="ARBA00023015"/>
    </source>
</evidence>
<dbReference type="SUPFAM" id="SSF46785">
    <property type="entry name" value="Winged helix' DNA-binding domain"/>
    <property type="match status" value="1"/>
</dbReference>
<comment type="similarity">
    <text evidence="1">In the C-terminal section; belongs to the class-I pyridoxal-phosphate-dependent aminotransferase family.</text>
</comment>
<evidence type="ECO:0000313" key="7">
    <source>
        <dbReference type="EMBL" id="MFJ3046727.1"/>
    </source>
</evidence>
<dbReference type="SMART" id="SM00345">
    <property type="entry name" value="HTH_GNTR"/>
    <property type="match status" value="1"/>
</dbReference>
<keyword evidence="8" id="KW-1185">Reference proteome</keyword>
<dbReference type="CDD" id="cd00609">
    <property type="entry name" value="AAT_like"/>
    <property type="match status" value="1"/>
</dbReference>
<protein>
    <submittedName>
        <fullName evidence="7">PLP-dependent aminotransferase family protein</fullName>
    </submittedName>
</protein>
<reference evidence="7 8" key="1">
    <citation type="submission" date="2024-10" db="EMBL/GenBank/DDBJ databases">
        <title>The Natural Products Discovery Center: Release of the First 8490 Sequenced Strains for Exploring Actinobacteria Biosynthetic Diversity.</title>
        <authorList>
            <person name="Kalkreuter E."/>
            <person name="Kautsar S.A."/>
            <person name="Yang D."/>
            <person name="Bader C.D."/>
            <person name="Teijaro C.N."/>
            <person name="Fluegel L."/>
            <person name="Davis C.M."/>
            <person name="Simpson J.R."/>
            <person name="Lauterbach L."/>
            <person name="Steele A.D."/>
            <person name="Gui C."/>
            <person name="Meng S."/>
            <person name="Li G."/>
            <person name="Viehrig K."/>
            <person name="Ye F."/>
            <person name="Su P."/>
            <person name="Kiefer A.F."/>
            <person name="Nichols A."/>
            <person name="Cepeda A.J."/>
            <person name="Yan W."/>
            <person name="Fan B."/>
            <person name="Jiang Y."/>
            <person name="Adhikari A."/>
            <person name="Zheng C.-J."/>
            <person name="Schuster L."/>
            <person name="Cowan T.M."/>
            <person name="Smanski M.J."/>
            <person name="Chevrette M.G."/>
            <person name="De Carvalho L.P.S."/>
            <person name="Shen B."/>
        </authorList>
    </citation>
    <scope>NUCLEOTIDE SEQUENCE [LARGE SCALE GENOMIC DNA]</scope>
    <source>
        <strain evidence="7 8">NPDC087045</strain>
    </source>
</reference>